<evidence type="ECO:0000313" key="3">
    <source>
        <dbReference type="Proteomes" id="UP000662939"/>
    </source>
</evidence>
<evidence type="ECO:0000313" key="2">
    <source>
        <dbReference type="EMBL" id="QSB04029.1"/>
    </source>
</evidence>
<dbReference type="SUPFAM" id="SSF52833">
    <property type="entry name" value="Thioredoxin-like"/>
    <property type="match status" value="1"/>
</dbReference>
<protein>
    <submittedName>
        <fullName evidence="2">DsbA family protein</fullName>
    </submittedName>
</protein>
<dbReference type="PANTHER" id="PTHR13887">
    <property type="entry name" value="GLUTATHIONE S-TRANSFERASE KAPPA"/>
    <property type="match status" value="1"/>
</dbReference>
<dbReference type="EMBL" id="CP070496">
    <property type="protein sequence ID" value="QSB04029.1"/>
    <property type="molecule type" value="Genomic_DNA"/>
</dbReference>
<dbReference type="Gene3D" id="3.40.30.10">
    <property type="entry name" value="Glutaredoxin"/>
    <property type="match status" value="2"/>
</dbReference>
<dbReference type="RefSeq" id="WP_213170028.1">
    <property type="nucleotide sequence ID" value="NZ_CP070496.1"/>
</dbReference>
<dbReference type="InterPro" id="IPR001853">
    <property type="entry name" value="DSBA-like_thioredoxin_dom"/>
</dbReference>
<organism evidence="2 3">
    <name type="scientific">Natronoglycomyces albus</name>
    <dbReference type="NCBI Taxonomy" id="2811108"/>
    <lineage>
        <taxon>Bacteria</taxon>
        <taxon>Bacillati</taxon>
        <taxon>Actinomycetota</taxon>
        <taxon>Actinomycetes</taxon>
        <taxon>Glycomycetales</taxon>
        <taxon>Glycomycetaceae</taxon>
        <taxon>Natronoglycomyces</taxon>
    </lineage>
</organism>
<gene>
    <name evidence="2" type="ORF">JQS30_09360</name>
</gene>
<keyword evidence="3" id="KW-1185">Reference proteome</keyword>
<evidence type="ECO:0000259" key="1">
    <source>
        <dbReference type="Pfam" id="PF01323"/>
    </source>
</evidence>
<dbReference type="Proteomes" id="UP000662939">
    <property type="component" value="Chromosome"/>
</dbReference>
<dbReference type="PANTHER" id="PTHR13887:SF41">
    <property type="entry name" value="THIOREDOXIN SUPERFAMILY PROTEIN"/>
    <property type="match status" value="1"/>
</dbReference>
<dbReference type="Gene3D" id="1.25.40.10">
    <property type="entry name" value="Tetratricopeptide repeat domain"/>
    <property type="match status" value="1"/>
</dbReference>
<proteinExistence type="predicted"/>
<name>A0A895XKS6_9ACTN</name>
<dbReference type="GO" id="GO:0016491">
    <property type="term" value="F:oxidoreductase activity"/>
    <property type="evidence" value="ECO:0007669"/>
    <property type="project" value="InterPro"/>
</dbReference>
<accession>A0A895XKS6</accession>
<dbReference type="Pfam" id="PF01323">
    <property type="entry name" value="DSBA"/>
    <property type="match status" value="1"/>
</dbReference>
<dbReference type="InterPro" id="IPR011990">
    <property type="entry name" value="TPR-like_helical_dom_sf"/>
</dbReference>
<sequence>MKAEFWADVVSPWAYVGKSRVDDALASFTGEDVDIVWRPLPVDSRVDSTEAARVILLARADGGSQTQHAVATALMEAWHVDERDVSSLDVVIEVAQAAGFSQASALMNSDAGQQELAEQLLRAKAIEVETSPTMTVGEQSLAGIQEESAIREFFQAAASNRELPEEVARLREADALLTKHRDPRGALLLMQPLLERFPNDGNVKQLAARAYFASAQLAKARQLASDMVDQNPADFYARLLLGRTLQRLGRVEEARSHLRLVDGFDAEGLDEEGT</sequence>
<dbReference type="KEGG" id="nav:JQS30_09360"/>
<dbReference type="AlphaFoldDB" id="A0A895XKS6"/>
<feature type="domain" description="DSBA-like thioredoxin" evidence="1">
    <location>
        <begin position="4"/>
        <end position="151"/>
    </location>
</feature>
<dbReference type="InterPro" id="IPR036249">
    <property type="entry name" value="Thioredoxin-like_sf"/>
</dbReference>
<reference evidence="2" key="1">
    <citation type="submission" date="2021-02" db="EMBL/GenBank/DDBJ databases">
        <title>Natronoglycomyces albus gen. nov., sp. nov, a haloalkaliphilic actinobacterium from a soda solonchak soil.</title>
        <authorList>
            <person name="Sorokin D.Y."/>
            <person name="Khijniak T.V."/>
            <person name="Zakharycheva A.P."/>
            <person name="Boueva O.V."/>
            <person name="Ariskina E.V."/>
            <person name="Hahnke R.L."/>
            <person name="Bunk B."/>
            <person name="Sproer C."/>
            <person name="Schumann P."/>
            <person name="Evtushenko L.I."/>
            <person name="Kublanov I.V."/>
        </authorList>
    </citation>
    <scope>NUCLEOTIDE SEQUENCE</scope>
    <source>
        <strain evidence="2">DSM 106290</strain>
    </source>
</reference>
<dbReference type="SUPFAM" id="SSF48452">
    <property type="entry name" value="TPR-like"/>
    <property type="match status" value="1"/>
</dbReference>
<dbReference type="Pfam" id="PF14559">
    <property type="entry name" value="TPR_19"/>
    <property type="match status" value="1"/>
</dbReference>